<evidence type="ECO:0000313" key="2">
    <source>
        <dbReference type="Proteomes" id="UP001459277"/>
    </source>
</evidence>
<dbReference type="AlphaFoldDB" id="A0AAW2DTP4"/>
<proteinExistence type="predicted"/>
<protein>
    <recommendedName>
        <fullName evidence="3">Reverse transcriptase zinc-binding domain-containing protein</fullName>
    </recommendedName>
</protein>
<dbReference type="EMBL" id="JAZDWU010000001">
    <property type="protein sequence ID" value="KAL0014013.1"/>
    <property type="molecule type" value="Genomic_DNA"/>
</dbReference>
<sequence>MGIKRKKIMDSKSLSSMVEQQVKKMTSRRTKEADMHMIDNTSERPRGITSAYANPAARTYQQQFDNAATPNINTNPLPPHQEWNVNAIITVEERVPDFSSPSLPLKAMLQALVQESHLDLKGVGTPGFDWEICSFCDSEDKHTLFDCKVLRAQV</sequence>
<evidence type="ECO:0000313" key="1">
    <source>
        <dbReference type="EMBL" id="KAL0014013.1"/>
    </source>
</evidence>
<comment type="caution">
    <text evidence="1">The sequence shown here is derived from an EMBL/GenBank/DDBJ whole genome shotgun (WGS) entry which is preliminary data.</text>
</comment>
<gene>
    <name evidence="1" type="ORF">SO802_001082</name>
</gene>
<organism evidence="1 2">
    <name type="scientific">Lithocarpus litseifolius</name>
    <dbReference type="NCBI Taxonomy" id="425828"/>
    <lineage>
        <taxon>Eukaryota</taxon>
        <taxon>Viridiplantae</taxon>
        <taxon>Streptophyta</taxon>
        <taxon>Embryophyta</taxon>
        <taxon>Tracheophyta</taxon>
        <taxon>Spermatophyta</taxon>
        <taxon>Magnoliopsida</taxon>
        <taxon>eudicotyledons</taxon>
        <taxon>Gunneridae</taxon>
        <taxon>Pentapetalae</taxon>
        <taxon>rosids</taxon>
        <taxon>fabids</taxon>
        <taxon>Fagales</taxon>
        <taxon>Fagaceae</taxon>
        <taxon>Lithocarpus</taxon>
    </lineage>
</organism>
<reference evidence="1 2" key="1">
    <citation type="submission" date="2024-01" db="EMBL/GenBank/DDBJ databases">
        <title>A telomere-to-telomere, gap-free genome of sweet tea (Lithocarpus litseifolius).</title>
        <authorList>
            <person name="Zhou J."/>
        </authorList>
    </citation>
    <scope>NUCLEOTIDE SEQUENCE [LARGE SCALE GENOMIC DNA]</scope>
    <source>
        <strain evidence="1">Zhou-2022a</strain>
        <tissue evidence="1">Leaf</tissue>
    </source>
</reference>
<keyword evidence="2" id="KW-1185">Reference proteome</keyword>
<evidence type="ECO:0008006" key="3">
    <source>
        <dbReference type="Google" id="ProtNLM"/>
    </source>
</evidence>
<name>A0AAW2DTP4_9ROSI</name>
<dbReference type="Proteomes" id="UP001459277">
    <property type="component" value="Unassembled WGS sequence"/>
</dbReference>
<accession>A0AAW2DTP4</accession>